<dbReference type="Pfam" id="PF11890">
    <property type="entry name" value="DUF3410"/>
    <property type="match status" value="1"/>
</dbReference>
<feature type="domain" description="Erythronate-4-phosphate dehydrogenase dimerisation" evidence="8">
    <location>
        <begin position="301"/>
        <end position="384"/>
    </location>
</feature>
<dbReference type="Pfam" id="PF00389">
    <property type="entry name" value="2-Hacid_dh"/>
    <property type="match status" value="1"/>
</dbReference>
<evidence type="ECO:0000256" key="5">
    <source>
        <dbReference type="HAMAP-Rule" id="MF_01825"/>
    </source>
</evidence>
<keyword evidence="4 5" id="KW-0664">Pyridoxine biosynthesis</keyword>
<dbReference type="InterPro" id="IPR038251">
    <property type="entry name" value="PdxB_dimer_sf"/>
</dbReference>
<feature type="binding site" evidence="5">
    <location>
        <position position="76"/>
    </location>
    <ligand>
        <name>substrate</name>
    </ligand>
</feature>
<accession>A0ABV5Z8R1</accession>
<feature type="binding site" evidence="5">
    <location>
        <position position="187"/>
    </location>
    <ligand>
        <name>NAD(+)</name>
        <dbReference type="ChEBI" id="CHEBI:57540"/>
    </ligand>
</feature>
<evidence type="ECO:0000313" key="10">
    <source>
        <dbReference type="Proteomes" id="UP001589628"/>
    </source>
</evidence>
<keyword evidence="2 5" id="KW-0560">Oxidoreductase</keyword>
<sequence length="390" mass="43031">MMQPSLPHRSLKLVADENMPGLDQLFAHFGQLHALPGRSLQPQDVADADILLVRSVTQVDRHLLQHSTVKFVGSATIGTDHLDLDWLTEQGIHVCNAPGCNADSVADYVIASLALLSRHQSHNWLQGKRAAVIGAGNVGGRVISRLQGLGMQVLACDPPRQAAGLSCSAPWGSLTEALQADIICLHTPLTRHGPHPTYHLLGPKEITQIRAGSVLLNAGRGDVIDNQALLQRMQHNADLHLVLDVWENEPTPLQPLLAYCQIATPHIAGYSLDGRFRGSAMIYQALCHWLQQEASLDWRNFLPACPITQLSLTEADWPTLLRLPSLLIDLESETQRFKNKIQNSDNDPSQFDWLRKTYPLARELHNLTVKLDKASADTYNCLKAMGFSVI</sequence>
<dbReference type="Proteomes" id="UP001589628">
    <property type="component" value="Unassembled WGS sequence"/>
</dbReference>
<feature type="active site" description="Proton donor" evidence="5">
    <location>
        <position position="266"/>
    </location>
</feature>
<comment type="similarity">
    <text evidence="5">Belongs to the D-isomer specific 2-hydroxyacid dehydrogenase family. PdxB subfamily.</text>
</comment>
<dbReference type="PANTHER" id="PTHR42938:SF9">
    <property type="entry name" value="FORMATE DEHYDROGENASE 1"/>
    <property type="match status" value="1"/>
</dbReference>
<dbReference type="SUPFAM" id="SSF51735">
    <property type="entry name" value="NAD(P)-binding Rossmann-fold domains"/>
    <property type="match status" value="1"/>
</dbReference>
<evidence type="ECO:0000313" key="9">
    <source>
        <dbReference type="EMBL" id="MFB9884914.1"/>
    </source>
</evidence>
<dbReference type="InterPro" id="IPR029752">
    <property type="entry name" value="D-isomer_DH_CS1"/>
</dbReference>
<dbReference type="SUPFAM" id="SSF52283">
    <property type="entry name" value="Formate/glycerate dehydrogenase catalytic domain-like"/>
    <property type="match status" value="1"/>
</dbReference>
<dbReference type="HAMAP" id="MF_01825">
    <property type="entry name" value="PdxB"/>
    <property type="match status" value="1"/>
</dbReference>
<dbReference type="CDD" id="cd12158">
    <property type="entry name" value="ErythrP_dh"/>
    <property type="match status" value="1"/>
</dbReference>
<dbReference type="EMBL" id="JBHLZN010000001">
    <property type="protein sequence ID" value="MFB9884914.1"/>
    <property type="molecule type" value="Genomic_DNA"/>
</dbReference>
<keyword evidence="3 5" id="KW-0520">NAD</keyword>
<comment type="caution">
    <text evidence="5">Lacks conserved residue(s) required for the propagation of feature annotation.</text>
</comment>
<feature type="binding site" evidence="5">
    <location>
        <position position="269"/>
    </location>
    <ligand>
        <name>NAD(+)</name>
        <dbReference type="ChEBI" id="CHEBI:57540"/>
    </ligand>
</feature>
<evidence type="ECO:0000259" key="8">
    <source>
        <dbReference type="Pfam" id="PF11890"/>
    </source>
</evidence>
<comment type="subunit">
    <text evidence="5">Homodimer.</text>
</comment>
<dbReference type="GO" id="GO:0033711">
    <property type="term" value="F:4-phosphoerythronate dehydrogenase activity"/>
    <property type="evidence" value="ECO:0007669"/>
    <property type="project" value="UniProtKB-EC"/>
</dbReference>
<feature type="domain" description="D-isomer specific 2-hydroxyacid dehydrogenase NAD-binding" evidence="7">
    <location>
        <begin position="119"/>
        <end position="268"/>
    </location>
</feature>
<evidence type="ECO:0000256" key="3">
    <source>
        <dbReference type="ARBA" id="ARBA00023027"/>
    </source>
</evidence>
<feature type="binding site" evidence="5">
    <location>
        <position position="244"/>
    </location>
    <ligand>
        <name>NAD(+)</name>
        <dbReference type="ChEBI" id="CHEBI:57540"/>
    </ligand>
</feature>
<feature type="domain" description="D-isomer specific 2-hydroxyacid dehydrogenase catalytic" evidence="6">
    <location>
        <begin position="43"/>
        <end position="294"/>
    </location>
</feature>
<gene>
    <name evidence="5" type="primary">pdxB</name>
    <name evidence="9" type="ORF">ACFFLH_00615</name>
</gene>
<comment type="subcellular location">
    <subcellularLocation>
        <location evidence="5">Cytoplasm</location>
    </subcellularLocation>
</comment>
<keyword evidence="1 5" id="KW-0963">Cytoplasm</keyword>
<dbReference type="InterPro" id="IPR036291">
    <property type="entry name" value="NAD(P)-bd_dom_sf"/>
</dbReference>
<dbReference type="InterPro" id="IPR006140">
    <property type="entry name" value="D-isomer_DH_NAD-bd"/>
</dbReference>
<dbReference type="PROSITE" id="PS00065">
    <property type="entry name" value="D_2_HYDROXYACID_DH_1"/>
    <property type="match status" value="1"/>
</dbReference>
<feature type="binding site" evidence="5">
    <location>
        <position position="157"/>
    </location>
    <ligand>
        <name>NAD(+)</name>
        <dbReference type="ChEBI" id="CHEBI:57540"/>
    </ligand>
</feature>
<dbReference type="EC" id="1.1.1.290" evidence="5"/>
<dbReference type="InterPro" id="IPR024531">
    <property type="entry name" value="Erythronate-4-P_DHase_dimer"/>
</dbReference>
<comment type="catalytic activity">
    <reaction evidence="5">
        <text>4-phospho-D-erythronate + NAD(+) = (R)-3-hydroxy-2-oxo-4-phosphooxybutanoate + NADH + H(+)</text>
        <dbReference type="Rhea" id="RHEA:18829"/>
        <dbReference type="ChEBI" id="CHEBI:15378"/>
        <dbReference type="ChEBI" id="CHEBI:57540"/>
        <dbReference type="ChEBI" id="CHEBI:57945"/>
        <dbReference type="ChEBI" id="CHEBI:58538"/>
        <dbReference type="ChEBI" id="CHEBI:58766"/>
        <dbReference type="EC" id="1.1.1.290"/>
    </reaction>
</comment>
<organism evidence="9 10">
    <name type="scientific">Balneatrix alpica</name>
    <dbReference type="NCBI Taxonomy" id="75684"/>
    <lineage>
        <taxon>Bacteria</taxon>
        <taxon>Pseudomonadati</taxon>
        <taxon>Pseudomonadota</taxon>
        <taxon>Gammaproteobacteria</taxon>
        <taxon>Oceanospirillales</taxon>
        <taxon>Balneatrichaceae</taxon>
        <taxon>Balneatrix</taxon>
    </lineage>
</organism>
<evidence type="ECO:0000256" key="2">
    <source>
        <dbReference type="ARBA" id="ARBA00023002"/>
    </source>
</evidence>
<reference evidence="9 10" key="1">
    <citation type="submission" date="2024-09" db="EMBL/GenBank/DDBJ databases">
        <authorList>
            <person name="Sun Q."/>
            <person name="Mori K."/>
        </authorList>
    </citation>
    <scope>NUCLEOTIDE SEQUENCE [LARGE SCALE GENOMIC DNA]</scope>
    <source>
        <strain evidence="9 10">ATCC 51285</strain>
    </source>
</reference>
<proteinExistence type="inferred from homology"/>
<evidence type="ECO:0000259" key="6">
    <source>
        <dbReference type="Pfam" id="PF00389"/>
    </source>
</evidence>
<evidence type="ECO:0000259" key="7">
    <source>
        <dbReference type="Pfam" id="PF02826"/>
    </source>
</evidence>
<dbReference type="Gene3D" id="3.40.50.720">
    <property type="entry name" value="NAD(P)-binding Rossmann-like Domain"/>
    <property type="match status" value="2"/>
</dbReference>
<keyword evidence="10" id="KW-1185">Reference proteome</keyword>
<dbReference type="Pfam" id="PF02826">
    <property type="entry name" value="2-Hacid_dh_C"/>
    <property type="match status" value="1"/>
</dbReference>
<feature type="active site" evidence="5">
    <location>
        <position position="249"/>
    </location>
</feature>
<feature type="binding site" evidence="5">
    <location>
        <position position="55"/>
    </location>
    <ligand>
        <name>substrate</name>
    </ligand>
</feature>
<comment type="caution">
    <text evidence="9">The sequence shown here is derived from an EMBL/GenBank/DDBJ whole genome shotgun (WGS) entry which is preliminary data.</text>
</comment>
<dbReference type="InterPro" id="IPR006139">
    <property type="entry name" value="D-isomer_2_OHA_DH_cat_dom"/>
</dbReference>
<comment type="pathway">
    <text evidence="5">Cofactor biosynthesis; pyridoxine 5'-phosphate biosynthesis; pyridoxine 5'-phosphate from D-erythrose 4-phosphate: step 2/5.</text>
</comment>
<comment type="function">
    <text evidence="5">Catalyzes the oxidation of erythronate-4-phosphate to 3-hydroxy-2-oxo-4-phosphonooxybutanoate.</text>
</comment>
<evidence type="ECO:0000256" key="4">
    <source>
        <dbReference type="ARBA" id="ARBA00023096"/>
    </source>
</evidence>
<name>A0ABV5Z8R1_9GAMM</name>
<feature type="binding site" evidence="5">
    <location>
        <position position="270"/>
    </location>
    <ligand>
        <name>substrate</name>
    </ligand>
</feature>
<dbReference type="Gene3D" id="3.30.1370.170">
    <property type="match status" value="1"/>
</dbReference>
<dbReference type="InterPro" id="IPR020921">
    <property type="entry name" value="Erythronate-4-P_DHase"/>
</dbReference>
<evidence type="ECO:0000256" key="1">
    <source>
        <dbReference type="ARBA" id="ARBA00022490"/>
    </source>
</evidence>
<dbReference type="PANTHER" id="PTHR42938">
    <property type="entry name" value="FORMATE DEHYDROGENASE 1"/>
    <property type="match status" value="1"/>
</dbReference>
<dbReference type="RefSeq" id="WP_027313451.1">
    <property type="nucleotide sequence ID" value="NZ_JBHLZN010000001.1"/>
</dbReference>
<feature type="active site" evidence="5">
    <location>
        <position position="220"/>
    </location>
</feature>
<protein>
    <recommendedName>
        <fullName evidence="5">Erythronate-4-phosphate dehydrogenase</fullName>
        <ecNumber evidence="5">1.1.1.290</ecNumber>
    </recommendedName>
</protein>